<dbReference type="Proteomes" id="UP001151760">
    <property type="component" value="Unassembled WGS sequence"/>
</dbReference>
<dbReference type="Pfam" id="PF22936">
    <property type="entry name" value="Pol_BBD"/>
    <property type="match status" value="1"/>
</dbReference>
<organism evidence="8 9">
    <name type="scientific">Tanacetum coccineum</name>
    <dbReference type="NCBI Taxonomy" id="301880"/>
    <lineage>
        <taxon>Eukaryota</taxon>
        <taxon>Viridiplantae</taxon>
        <taxon>Streptophyta</taxon>
        <taxon>Embryophyta</taxon>
        <taxon>Tracheophyta</taxon>
        <taxon>Spermatophyta</taxon>
        <taxon>Magnoliopsida</taxon>
        <taxon>eudicotyledons</taxon>
        <taxon>Gunneridae</taxon>
        <taxon>Pentapetalae</taxon>
        <taxon>asterids</taxon>
        <taxon>campanulids</taxon>
        <taxon>Asterales</taxon>
        <taxon>Asteraceae</taxon>
        <taxon>Asteroideae</taxon>
        <taxon>Anthemideae</taxon>
        <taxon>Anthemidinae</taxon>
        <taxon>Tanacetum</taxon>
    </lineage>
</organism>
<dbReference type="Pfam" id="PF25597">
    <property type="entry name" value="SH3_retrovirus"/>
    <property type="match status" value="1"/>
</dbReference>
<comment type="caution">
    <text evidence="8">The sequence shown here is derived from an EMBL/GenBank/DDBJ whole genome shotgun (WGS) entry which is preliminary data.</text>
</comment>
<dbReference type="InterPro" id="IPR036397">
    <property type="entry name" value="RNaseH_sf"/>
</dbReference>
<dbReference type="Gene3D" id="4.10.60.10">
    <property type="entry name" value="Zinc finger, CCHC-type"/>
    <property type="match status" value="1"/>
</dbReference>
<feature type="compositionally biased region" description="Basic and acidic residues" evidence="5">
    <location>
        <begin position="244"/>
        <end position="255"/>
    </location>
</feature>
<feature type="domain" description="CCHC-type" evidence="6">
    <location>
        <begin position="255"/>
        <end position="269"/>
    </location>
</feature>
<evidence type="ECO:0000256" key="5">
    <source>
        <dbReference type="SAM" id="MobiDB-lite"/>
    </source>
</evidence>
<dbReference type="Pfam" id="PF07727">
    <property type="entry name" value="RVT_2"/>
    <property type="match status" value="1"/>
</dbReference>
<keyword evidence="8" id="KW-0808">Transferase</keyword>
<dbReference type="InterPro" id="IPR054722">
    <property type="entry name" value="PolX-like_BBD"/>
</dbReference>
<dbReference type="Pfam" id="PF14223">
    <property type="entry name" value="Retrotran_gag_2"/>
    <property type="match status" value="1"/>
</dbReference>
<dbReference type="SUPFAM" id="SSF53098">
    <property type="entry name" value="Ribonuclease H-like"/>
    <property type="match status" value="1"/>
</dbReference>
<sequence length="923" mass="105554">MLEKHQLTGPNFNEWLRALKLVVRTEKLQDVFETPLPPAPAASADNQALADWNALFDRHNEVACLMLGTMSPKLYQQFENKSPQEMITELQKMYGKPPGVELQELVNMFHSCKQAEGQSVSDHVLLMKSYLDQLATLNYAFPDKVSISFILNSLSSEFQAFVQNYNMQSMEKTISEVHSLLIEFEKSIKRNKQQIVGASSTPHVMAIQSGRVQKNKPQGKAKGKEKGKGLKNSYPTKPKKPQPYKKERPAKDGQCHHCKEEGHWKRNCPLYLAELMKKKKTGGQNVASTSSGIYTIELFAFPKNSWVYDTGCGTHICNTKQGLRGAKKLKRGSLYLYVGNGVRAEVEAIGSFDLVLPNGLIIVLDNCHYAPSITRGVVSVSRLVNKGFTQCFTDFGLSVSMNNMIYFNAITVNGIYEIDMRDSTLPIVNSMYSISNKRTKPNLDSSYLWHCRLAHINKKRIEKLQHDGLLKPTDNEPFDQCVSCISGKMTRKPFSHKTEKVKDVLGLIHTDVCGPLRHVSKKGASYFITFTDDYSRYGYVYLLKHKHEVFETFKVFKNEVENQLGKTIKAIRSDRGGEYISQEFKDYLKAYGIVQQLTPPYTPQHNGVSERRNRTLLNMVRSMMSLTTLPLSFWDYALESAARILNMVPTKKVDKTPYELWHGKVPNLSYLKVWGCEAHVKRHTPDKLQQRSVKCIFVGYPKETMGYYFYYPPENKIVVERYADFLEKDFILQKESGRNVELDDEDILPSENTSEHPIEEESLAPIVSQEEDVVPVRRSVRTHKAPNRLCLNVEIDPDRLSFNIEVEEHSLGDLNEPANYKAALSDPEFEKWLVAMNEEMQSMNDNKVWKLVVLPPNAKVVKSKWIYKKKTARLVAKGFTQTYVVDYEETFSPAADIRVIRIIIAIATFYDYEIWQMDVKTAF</sequence>
<dbReference type="Pfam" id="PF00665">
    <property type="entry name" value="rve"/>
    <property type="match status" value="1"/>
</dbReference>
<dbReference type="Gene3D" id="3.30.420.10">
    <property type="entry name" value="Ribonuclease H-like superfamily/Ribonuclease H"/>
    <property type="match status" value="1"/>
</dbReference>
<dbReference type="PANTHER" id="PTHR42648:SF27">
    <property type="entry name" value="RNA-DIRECTED DNA POLYMERASE"/>
    <property type="match status" value="1"/>
</dbReference>
<reference evidence="8" key="2">
    <citation type="submission" date="2022-01" db="EMBL/GenBank/DDBJ databases">
        <authorList>
            <person name="Yamashiro T."/>
            <person name="Shiraishi A."/>
            <person name="Satake H."/>
            <person name="Nakayama K."/>
        </authorList>
    </citation>
    <scope>NUCLEOTIDE SEQUENCE</scope>
</reference>
<keyword evidence="1" id="KW-0645">Protease</keyword>
<accession>A0ABQ4XW38</accession>
<dbReference type="InterPro" id="IPR025724">
    <property type="entry name" value="GAG-pre-integrase_dom"/>
</dbReference>
<evidence type="ECO:0000256" key="4">
    <source>
        <dbReference type="PROSITE-ProRule" id="PRU00047"/>
    </source>
</evidence>
<dbReference type="EMBL" id="BQNB010009831">
    <property type="protein sequence ID" value="GJS68997.1"/>
    <property type="molecule type" value="Genomic_DNA"/>
</dbReference>
<keyword evidence="4" id="KW-0862">Zinc</keyword>
<protein>
    <submittedName>
        <fullName evidence="8">RNA-directed DNA polymerase</fullName>
    </submittedName>
</protein>
<keyword evidence="4" id="KW-0863">Zinc-finger</keyword>
<dbReference type="GO" id="GO:0003964">
    <property type="term" value="F:RNA-directed DNA polymerase activity"/>
    <property type="evidence" value="ECO:0007669"/>
    <property type="project" value="UniProtKB-KW"/>
</dbReference>
<evidence type="ECO:0000313" key="8">
    <source>
        <dbReference type="EMBL" id="GJS68997.1"/>
    </source>
</evidence>
<feature type="domain" description="Integrase catalytic" evidence="7">
    <location>
        <begin position="489"/>
        <end position="665"/>
    </location>
</feature>
<name>A0ABQ4XW38_9ASTR</name>
<keyword evidence="2" id="KW-0479">Metal-binding</keyword>
<keyword evidence="8" id="KW-0695">RNA-directed DNA polymerase</keyword>
<evidence type="ECO:0000256" key="1">
    <source>
        <dbReference type="ARBA" id="ARBA00022670"/>
    </source>
</evidence>
<evidence type="ECO:0000256" key="2">
    <source>
        <dbReference type="ARBA" id="ARBA00022723"/>
    </source>
</evidence>
<dbReference type="PANTHER" id="PTHR42648">
    <property type="entry name" value="TRANSPOSASE, PUTATIVE-RELATED"/>
    <property type="match status" value="1"/>
</dbReference>
<dbReference type="InterPro" id="IPR057670">
    <property type="entry name" value="SH3_retrovirus"/>
</dbReference>
<keyword evidence="9" id="KW-1185">Reference proteome</keyword>
<reference evidence="8" key="1">
    <citation type="journal article" date="2022" name="Int. J. Mol. Sci.">
        <title>Draft Genome of Tanacetum Coccineum: Genomic Comparison of Closely Related Tanacetum-Family Plants.</title>
        <authorList>
            <person name="Yamashiro T."/>
            <person name="Shiraishi A."/>
            <person name="Nakayama K."/>
            <person name="Satake H."/>
        </authorList>
    </citation>
    <scope>NUCLEOTIDE SEQUENCE</scope>
</reference>
<feature type="region of interest" description="Disordered" evidence="5">
    <location>
        <begin position="206"/>
        <end position="255"/>
    </location>
</feature>
<dbReference type="PROSITE" id="PS50158">
    <property type="entry name" value="ZF_CCHC"/>
    <property type="match status" value="1"/>
</dbReference>
<dbReference type="InterPro" id="IPR012337">
    <property type="entry name" value="RNaseH-like_sf"/>
</dbReference>
<dbReference type="SMART" id="SM00343">
    <property type="entry name" value="ZnF_C2HC"/>
    <property type="match status" value="1"/>
</dbReference>
<evidence type="ECO:0000313" key="9">
    <source>
        <dbReference type="Proteomes" id="UP001151760"/>
    </source>
</evidence>
<dbReference type="PROSITE" id="PS50994">
    <property type="entry name" value="INTEGRASE"/>
    <property type="match status" value="1"/>
</dbReference>
<keyword evidence="8" id="KW-0548">Nucleotidyltransferase</keyword>
<gene>
    <name evidence="8" type="ORF">Tco_0701838</name>
</gene>
<evidence type="ECO:0000259" key="7">
    <source>
        <dbReference type="PROSITE" id="PS50994"/>
    </source>
</evidence>
<dbReference type="InterPro" id="IPR001878">
    <property type="entry name" value="Znf_CCHC"/>
</dbReference>
<evidence type="ECO:0000259" key="6">
    <source>
        <dbReference type="PROSITE" id="PS50158"/>
    </source>
</evidence>
<evidence type="ECO:0000256" key="3">
    <source>
        <dbReference type="ARBA" id="ARBA00022801"/>
    </source>
</evidence>
<dbReference type="InterPro" id="IPR039537">
    <property type="entry name" value="Retrotran_Ty1/copia-like"/>
</dbReference>
<dbReference type="Pfam" id="PF00098">
    <property type="entry name" value="zf-CCHC"/>
    <property type="match status" value="1"/>
</dbReference>
<dbReference type="InterPro" id="IPR001584">
    <property type="entry name" value="Integrase_cat-core"/>
</dbReference>
<dbReference type="SUPFAM" id="SSF57756">
    <property type="entry name" value="Retrovirus zinc finger-like domains"/>
    <property type="match status" value="1"/>
</dbReference>
<keyword evidence="3" id="KW-0378">Hydrolase</keyword>
<proteinExistence type="predicted"/>
<dbReference type="InterPro" id="IPR013103">
    <property type="entry name" value="RVT_2"/>
</dbReference>
<dbReference type="InterPro" id="IPR036875">
    <property type="entry name" value="Znf_CCHC_sf"/>
</dbReference>
<dbReference type="Pfam" id="PF13976">
    <property type="entry name" value="gag_pre-integrs"/>
    <property type="match status" value="1"/>
</dbReference>